<dbReference type="PANTHER" id="PTHR43584">
    <property type="entry name" value="NUCLEOTIDYL TRANSFERASE"/>
    <property type="match status" value="1"/>
</dbReference>
<dbReference type="Pfam" id="PF00483">
    <property type="entry name" value="NTP_transferase"/>
    <property type="match status" value="1"/>
</dbReference>
<dbReference type="InterPro" id="IPR005882">
    <property type="entry name" value="Bifunctional_GlmU"/>
</dbReference>
<evidence type="ECO:0000256" key="20">
    <source>
        <dbReference type="HAMAP-Rule" id="MF_01631"/>
    </source>
</evidence>
<evidence type="ECO:0000256" key="1">
    <source>
        <dbReference type="ARBA" id="ARBA00004496"/>
    </source>
</evidence>
<feature type="binding site" evidence="20">
    <location>
        <position position="138"/>
    </location>
    <ligand>
        <name>UDP-N-acetyl-alpha-D-glucosamine</name>
        <dbReference type="ChEBI" id="CHEBI:57705"/>
    </ligand>
</feature>
<comment type="pathway">
    <text evidence="2 20">Nucleotide-sugar biosynthesis; UDP-N-acetyl-alpha-D-glucosamine biosynthesis; N-acetyl-alpha-D-glucosamine 1-phosphate from alpha-D-glucosamine 6-phosphate (route II): step 2/2.</text>
</comment>
<keyword evidence="9 20" id="KW-0479">Metal-binding</keyword>
<dbReference type="GO" id="GO:0016020">
    <property type="term" value="C:membrane"/>
    <property type="evidence" value="ECO:0007669"/>
    <property type="project" value="GOC"/>
</dbReference>
<dbReference type="InterPro" id="IPR018357">
    <property type="entry name" value="Hexapep_transf_CS"/>
</dbReference>
<evidence type="ECO:0000256" key="11">
    <source>
        <dbReference type="ARBA" id="ARBA00022842"/>
    </source>
</evidence>
<comment type="catalytic activity">
    <reaction evidence="18 20">
        <text>N-acetyl-alpha-D-glucosamine 1-phosphate + UTP + H(+) = UDP-N-acetyl-alpha-D-glucosamine + diphosphate</text>
        <dbReference type="Rhea" id="RHEA:13509"/>
        <dbReference type="ChEBI" id="CHEBI:15378"/>
        <dbReference type="ChEBI" id="CHEBI:33019"/>
        <dbReference type="ChEBI" id="CHEBI:46398"/>
        <dbReference type="ChEBI" id="CHEBI:57705"/>
        <dbReference type="ChEBI" id="CHEBI:57776"/>
        <dbReference type="EC" id="2.7.7.23"/>
    </reaction>
</comment>
<feature type="binding site" evidence="20">
    <location>
        <position position="421"/>
    </location>
    <ligand>
        <name>acetyl-CoA</name>
        <dbReference type="ChEBI" id="CHEBI:57288"/>
    </ligand>
</feature>
<accession>A0A9D1H3H3</accession>
<name>A0A9D1H3H3_9FIRM</name>
<feature type="binding site" evidence="20">
    <location>
        <begin position="76"/>
        <end position="77"/>
    </location>
    <ligand>
        <name>UDP-N-acetyl-alpha-D-glucosamine</name>
        <dbReference type="ChEBI" id="CHEBI:57705"/>
    </ligand>
</feature>
<feature type="binding site" evidence="20">
    <location>
        <position position="168"/>
    </location>
    <ligand>
        <name>UDP-N-acetyl-alpha-D-glucosamine</name>
        <dbReference type="ChEBI" id="CHEBI:57705"/>
    </ligand>
</feature>
<comment type="subunit">
    <text evidence="20">Homotrimer.</text>
</comment>
<comment type="function">
    <text evidence="19 20">Catalyzes the last two sequential reactions in the de novo biosynthetic pathway for UDP-N-acetylglucosamine (UDP-GlcNAc). The C-terminal domain catalyzes the transfer of acetyl group from acetyl coenzyme A to glucosamine-1-phosphate (GlcN-1-P) to produce N-acetylglucosamine-1-phosphate (GlcNAc-1-P), which is converted into UDP-GlcNAc by the transfer of uridine 5-monophosphate (from uridine 5-triphosphate), a reaction catalyzed by the N-terminal domain.</text>
</comment>
<keyword evidence="11 20" id="KW-0460">Magnesium</keyword>
<dbReference type="GO" id="GO:0019134">
    <property type="term" value="F:glucosamine-1-phosphate N-acetyltransferase activity"/>
    <property type="evidence" value="ECO:0007669"/>
    <property type="project" value="UniProtKB-UniRule"/>
</dbReference>
<evidence type="ECO:0000259" key="21">
    <source>
        <dbReference type="Pfam" id="PF00483"/>
    </source>
</evidence>
<keyword evidence="7 20" id="KW-0808">Transferase</keyword>
<evidence type="ECO:0000256" key="12">
    <source>
        <dbReference type="ARBA" id="ARBA00022960"/>
    </source>
</evidence>
<evidence type="ECO:0000256" key="17">
    <source>
        <dbReference type="ARBA" id="ARBA00048247"/>
    </source>
</evidence>
<evidence type="ECO:0000256" key="14">
    <source>
        <dbReference type="ARBA" id="ARBA00023268"/>
    </source>
</evidence>
<protein>
    <recommendedName>
        <fullName evidence="20">Bifunctional protein GlmU</fullName>
    </recommendedName>
    <domain>
        <recommendedName>
            <fullName evidence="20">UDP-N-acetylglucosamine pyrophosphorylase</fullName>
            <ecNumber evidence="20">2.7.7.23</ecNumber>
        </recommendedName>
        <alternativeName>
            <fullName evidence="20">N-acetylglucosamine-1-phosphate uridyltransferase</fullName>
        </alternativeName>
    </domain>
    <domain>
        <recommendedName>
            <fullName evidence="20">Glucosamine-1-phosphate N-acetyltransferase</fullName>
            <ecNumber evidence="20">2.3.1.157</ecNumber>
        </recommendedName>
    </domain>
</protein>
<dbReference type="CDD" id="cd03353">
    <property type="entry name" value="LbH_GlmU_C"/>
    <property type="match status" value="1"/>
</dbReference>
<evidence type="ECO:0000256" key="15">
    <source>
        <dbReference type="ARBA" id="ARBA00023315"/>
    </source>
</evidence>
<dbReference type="EMBL" id="DVLU01000065">
    <property type="protein sequence ID" value="HIT85583.1"/>
    <property type="molecule type" value="Genomic_DNA"/>
</dbReference>
<evidence type="ECO:0000313" key="22">
    <source>
        <dbReference type="EMBL" id="HIT85583.1"/>
    </source>
</evidence>
<dbReference type="GO" id="GO:0006048">
    <property type="term" value="P:UDP-N-acetylglucosamine biosynthetic process"/>
    <property type="evidence" value="ECO:0007669"/>
    <property type="project" value="InterPro"/>
</dbReference>
<feature type="active site" description="Proton acceptor" evidence="20">
    <location>
        <position position="361"/>
    </location>
</feature>
<evidence type="ECO:0000256" key="13">
    <source>
        <dbReference type="ARBA" id="ARBA00022984"/>
    </source>
</evidence>
<comment type="catalytic activity">
    <reaction evidence="17 20">
        <text>alpha-D-glucosamine 1-phosphate + acetyl-CoA = N-acetyl-alpha-D-glucosamine 1-phosphate + CoA + H(+)</text>
        <dbReference type="Rhea" id="RHEA:13725"/>
        <dbReference type="ChEBI" id="CHEBI:15378"/>
        <dbReference type="ChEBI" id="CHEBI:57287"/>
        <dbReference type="ChEBI" id="CHEBI:57288"/>
        <dbReference type="ChEBI" id="CHEBI:57776"/>
        <dbReference type="ChEBI" id="CHEBI:58516"/>
        <dbReference type="EC" id="2.3.1.157"/>
    </reaction>
</comment>
<dbReference type="GO" id="GO:0000287">
    <property type="term" value="F:magnesium ion binding"/>
    <property type="evidence" value="ECO:0007669"/>
    <property type="project" value="UniProtKB-UniRule"/>
</dbReference>
<dbReference type="InterPro" id="IPR029044">
    <property type="entry name" value="Nucleotide-diphossugar_trans"/>
</dbReference>
<keyword evidence="16 20" id="KW-0961">Cell wall biogenesis/degradation</keyword>
<dbReference type="GO" id="GO:0003977">
    <property type="term" value="F:UDP-N-acetylglucosamine diphosphorylase activity"/>
    <property type="evidence" value="ECO:0007669"/>
    <property type="project" value="UniProtKB-UniRule"/>
</dbReference>
<dbReference type="NCBIfam" id="TIGR01173">
    <property type="entry name" value="glmU"/>
    <property type="match status" value="1"/>
</dbReference>
<dbReference type="GO" id="GO:0009252">
    <property type="term" value="P:peptidoglycan biosynthetic process"/>
    <property type="evidence" value="ECO:0007669"/>
    <property type="project" value="UniProtKB-UniRule"/>
</dbReference>
<feature type="region of interest" description="Linker" evidence="20">
    <location>
        <begin position="229"/>
        <end position="249"/>
    </location>
</feature>
<dbReference type="InterPro" id="IPR038009">
    <property type="entry name" value="GlmU_C_LbH"/>
</dbReference>
<organism evidence="22 23">
    <name type="scientific">Candidatus Ornithomonoglobus intestinigallinarum</name>
    <dbReference type="NCBI Taxonomy" id="2840894"/>
    <lineage>
        <taxon>Bacteria</taxon>
        <taxon>Bacillati</taxon>
        <taxon>Bacillota</taxon>
        <taxon>Clostridia</taxon>
        <taxon>Candidatus Ornithomonoglobus</taxon>
    </lineage>
</organism>
<feature type="binding site" evidence="20">
    <location>
        <position position="331"/>
    </location>
    <ligand>
        <name>UDP-N-acetyl-alpha-D-glucosamine</name>
        <dbReference type="ChEBI" id="CHEBI:57705"/>
    </ligand>
</feature>
<evidence type="ECO:0000256" key="4">
    <source>
        <dbReference type="ARBA" id="ARBA00007707"/>
    </source>
</evidence>
<gene>
    <name evidence="20 22" type="primary">glmU</name>
    <name evidence="22" type="ORF">IAA60_06720</name>
</gene>
<comment type="caution">
    <text evidence="20">Lacks conserved residue(s) required for the propagation of feature annotation.</text>
</comment>
<feature type="binding site" evidence="20">
    <location>
        <position position="438"/>
    </location>
    <ligand>
        <name>acetyl-CoA</name>
        <dbReference type="ChEBI" id="CHEBI:57288"/>
    </ligand>
</feature>
<feature type="binding site" evidence="20">
    <location>
        <begin position="7"/>
        <end position="10"/>
    </location>
    <ligand>
        <name>UDP-N-acetyl-alpha-D-glucosamine</name>
        <dbReference type="ChEBI" id="CHEBI:57705"/>
    </ligand>
</feature>
<evidence type="ECO:0000256" key="16">
    <source>
        <dbReference type="ARBA" id="ARBA00023316"/>
    </source>
</evidence>
<comment type="subcellular location">
    <subcellularLocation>
        <location evidence="1 20">Cytoplasm</location>
    </subcellularLocation>
</comment>
<dbReference type="Pfam" id="PF00132">
    <property type="entry name" value="Hexapep"/>
    <property type="match status" value="2"/>
</dbReference>
<dbReference type="GO" id="GO:0005737">
    <property type="term" value="C:cytoplasm"/>
    <property type="evidence" value="ECO:0007669"/>
    <property type="project" value="UniProtKB-SubCell"/>
</dbReference>
<evidence type="ECO:0000256" key="6">
    <source>
        <dbReference type="ARBA" id="ARBA00022490"/>
    </source>
</evidence>
<dbReference type="EC" id="2.3.1.157" evidence="20"/>
<dbReference type="EC" id="2.7.7.23" evidence="20"/>
<feature type="binding site" evidence="20">
    <location>
        <position position="364"/>
    </location>
    <ligand>
        <name>UDP-N-acetyl-alpha-D-glucosamine</name>
        <dbReference type="ChEBI" id="CHEBI:57705"/>
    </ligand>
</feature>
<feature type="domain" description="Nucleotidyl transferase" evidence="21">
    <location>
        <begin position="4"/>
        <end position="215"/>
    </location>
</feature>
<dbReference type="PANTHER" id="PTHR43584:SF3">
    <property type="entry name" value="BIFUNCTIONAL PROTEIN GLMU"/>
    <property type="match status" value="1"/>
</dbReference>
<keyword evidence="8 20" id="KW-0548">Nucleotidyltransferase</keyword>
<comment type="similarity">
    <text evidence="5 20">In the N-terminal section; belongs to the N-acetylglucosamine-1-phosphate uridyltransferase family.</text>
</comment>
<evidence type="ECO:0000256" key="3">
    <source>
        <dbReference type="ARBA" id="ARBA00005208"/>
    </source>
</evidence>
<dbReference type="InterPro" id="IPR001451">
    <property type="entry name" value="Hexapep"/>
</dbReference>
<keyword evidence="12 20" id="KW-0133">Cell shape</keyword>
<dbReference type="InterPro" id="IPR011004">
    <property type="entry name" value="Trimer_LpxA-like_sf"/>
</dbReference>
<dbReference type="NCBIfam" id="NF010934">
    <property type="entry name" value="PRK14354.1"/>
    <property type="match status" value="1"/>
</dbReference>
<feature type="binding site" evidence="20">
    <location>
        <position position="349"/>
    </location>
    <ligand>
        <name>UDP-N-acetyl-alpha-D-glucosamine</name>
        <dbReference type="ChEBI" id="CHEBI:57705"/>
    </ligand>
</feature>
<dbReference type="PROSITE" id="PS00101">
    <property type="entry name" value="HEXAPEP_TRANSFERASES"/>
    <property type="match status" value="1"/>
</dbReference>
<feature type="region of interest" description="Pyrophosphorylase" evidence="20">
    <location>
        <begin position="1"/>
        <end position="228"/>
    </location>
</feature>
<evidence type="ECO:0000256" key="7">
    <source>
        <dbReference type="ARBA" id="ARBA00022679"/>
    </source>
</evidence>
<feature type="binding site" evidence="20">
    <location>
        <begin position="384"/>
        <end position="385"/>
    </location>
    <ligand>
        <name>acetyl-CoA</name>
        <dbReference type="ChEBI" id="CHEBI:57288"/>
    </ligand>
</feature>
<feature type="binding site" evidence="20">
    <location>
        <position position="153"/>
    </location>
    <ligand>
        <name>UDP-N-acetyl-alpha-D-glucosamine</name>
        <dbReference type="ChEBI" id="CHEBI:57705"/>
    </ligand>
</feature>
<dbReference type="InterPro" id="IPR050065">
    <property type="entry name" value="GlmU-like"/>
</dbReference>
<dbReference type="GO" id="GO:0009245">
    <property type="term" value="P:lipid A biosynthetic process"/>
    <property type="evidence" value="ECO:0007669"/>
    <property type="project" value="UniProtKB-UniRule"/>
</dbReference>
<evidence type="ECO:0000256" key="2">
    <source>
        <dbReference type="ARBA" id="ARBA00005166"/>
    </source>
</evidence>
<comment type="cofactor">
    <cofactor evidence="20">
        <name>Mg(2+)</name>
        <dbReference type="ChEBI" id="CHEBI:18420"/>
    </cofactor>
    <text evidence="20">Binds 1 Mg(2+) ion per subunit.</text>
</comment>
<dbReference type="SUPFAM" id="SSF51161">
    <property type="entry name" value="Trimeric LpxA-like enzymes"/>
    <property type="match status" value="1"/>
</dbReference>
<reference evidence="22" key="2">
    <citation type="journal article" date="2021" name="PeerJ">
        <title>Extensive microbial diversity within the chicken gut microbiome revealed by metagenomics and culture.</title>
        <authorList>
            <person name="Gilroy R."/>
            <person name="Ravi A."/>
            <person name="Getino M."/>
            <person name="Pursley I."/>
            <person name="Horton D.L."/>
            <person name="Alikhan N.F."/>
            <person name="Baker D."/>
            <person name="Gharbi K."/>
            <person name="Hall N."/>
            <person name="Watson M."/>
            <person name="Adriaenssens E.M."/>
            <person name="Foster-Nyarko E."/>
            <person name="Jarju S."/>
            <person name="Secka A."/>
            <person name="Antonio M."/>
            <person name="Oren A."/>
            <person name="Chaudhuri R.R."/>
            <person name="La Ragione R."/>
            <person name="Hildebrand F."/>
            <person name="Pallen M.J."/>
        </authorList>
    </citation>
    <scope>NUCLEOTIDE SEQUENCE</scope>
    <source>
        <strain evidence="22">CHK181-108</strain>
    </source>
</reference>
<keyword evidence="14 20" id="KW-0511">Multifunctional enzyme</keyword>
<dbReference type="GO" id="GO:0000902">
    <property type="term" value="P:cell morphogenesis"/>
    <property type="evidence" value="ECO:0007669"/>
    <property type="project" value="UniProtKB-UniRule"/>
</dbReference>
<dbReference type="GO" id="GO:0008360">
    <property type="term" value="P:regulation of cell shape"/>
    <property type="evidence" value="ECO:0007669"/>
    <property type="project" value="UniProtKB-KW"/>
</dbReference>
<feature type="binding site" evidence="20">
    <location>
        <position position="101"/>
    </location>
    <ligand>
        <name>Mg(2+)</name>
        <dbReference type="ChEBI" id="CHEBI:18420"/>
    </ligand>
</feature>
<evidence type="ECO:0000313" key="23">
    <source>
        <dbReference type="Proteomes" id="UP000824165"/>
    </source>
</evidence>
<comment type="caution">
    <text evidence="22">The sequence shown here is derived from an EMBL/GenBank/DDBJ whole genome shotgun (WGS) entry which is preliminary data.</text>
</comment>
<feature type="binding site" evidence="20">
    <location>
        <position position="71"/>
    </location>
    <ligand>
        <name>UDP-N-acetyl-alpha-D-glucosamine</name>
        <dbReference type="ChEBI" id="CHEBI:57705"/>
    </ligand>
</feature>
<proteinExistence type="inferred from homology"/>
<evidence type="ECO:0000256" key="10">
    <source>
        <dbReference type="ARBA" id="ARBA00022737"/>
    </source>
</evidence>
<keyword evidence="15 20" id="KW-0012">Acyltransferase</keyword>
<dbReference type="GO" id="GO:0071555">
    <property type="term" value="P:cell wall organization"/>
    <property type="evidence" value="ECO:0007669"/>
    <property type="project" value="UniProtKB-KW"/>
</dbReference>
<keyword evidence="6 20" id="KW-0963">Cytoplasm</keyword>
<feature type="binding site" evidence="20">
    <location>
        <position position="226"/>
    </location>
    <ligand>
        <name>UDP-N-acetyl-alpha-D-glucosamine</name>
        <dbReference type="ChEBI" id="CHEBI:57705"/>
    </ligand>
</feature>
<keyword evidence="13 20" id="KW-0573">Peptidoglycan synthesis</keyword>
<evidence type="ECO:0000256" key="9">
    <source>
        <dbReference type="ARBA" id="ARBA00022723"/>
    </source>
</evidence>
<evidence type="ECO:0000256" key="18">
    <source>
        <dbReference type="ARBA" id="ARBA00048493"/>
    </source>
</evidence>
<dbReference type="Gene3D" id="2.160.10.10">
    <property type="entry name" value="Hexapeptide repeat proteins"/>
    <property type="match status" value="1"/>
</dbReference>
<comment type="pathway">
    <text evidence="20">Bacterial outer membrane biogenesis; LPS lipid A biosynthesis.</text>
</comment>
<evidence type="ECO:0000256" key="8">
    <source>
        <dbReference type="ARBA" id="ARBA00022695"/>
    </source>
</evidence>
<keyword evidence="10 20" id="KW-0677">Repeat</keyword>
<feature type="binding site" evidence="20">
    <location>
        <position position="226"/>
    </location>
    <ligand>
        <name>Mg(2+)</name>
        <dbReference type="ChEBI" id="CHEBI:18420"/>
    </ligand>
</feature>
<evidence type="ECO:0000256" key="19">
    <source>
        <dbReference type="ARBA" id="ARBA00049628"/>
    </source>
</evidence>
<sequence>MFTSIILAAGMGTRMKSEKPKVLHRVCGKPLCAWVIDASKKAGAGEVVSVIGHKAELVRGELGNACEFVLQAEQKGTGHAVMQAGEYIKRADGYVVVLNGDTPLITAETIKAAVEYHKENGNFATVLTAVLPDAAGYGRIVRANDGSVLKIVEQKDASEEEKLIKEVNSGMYVFDAESLAYALGKLTPNNAQGEYYLTDTLEILLAAGKKIGAYIIADSDEIRGINDRVQLNEAETIMRRRINENHMRNGVTIRIPESVYIEDGVEIGADTEICPNVTLKSGTRIGRNCTIGTGSVLDKAVIHDNVDILSSVILDSEVDSETHVGPFAYIRPNCRVGKDVKVGDFVELKNSTIDDSTKISHLTYIGDTDVGKSVNFGCGTVTVNYDGKKKYRSTIGDHAFIGCNTNLVSPVNVGEGAYIAAGSTITDDIPADTLSIARARQVNKHVSDEWLESKRK</sequence>
<dbReference type="SUPFAM" id="SSF53448">
    <property type="entry name" value="Nucleotide-diphospho-sugar transferases"/>
    <property type="match status" value="1"/>
</dbReference>
<reference evidence="22" key="1">
    <citation type="submission" date="2020-10" db="EMBL/GenBank/DDBJ databases">
        <authorList>
            <person name="Gilroy R."/>
        </authorList>
    </citation>
    <scope>NUCLEOTIDE SEQUENCE</scope>
    <source>
        <strain evidence="22">CHK181-108</strain>
    </source>
</reference>
<comment type="pathway">
    <text evidence="3 20">Nucleotide-sugar biosynthesis; UDP-N-acetyl-alpha-D-glucosamine biosynthesis; UDP-N-acetyl-alpha-D-glucosamine from N-acetyl-alpha-D-glucosamine 1-phosphate: step 1/1.</text>
</comment>
<feature type="binding site" evidence="20">
    <location>
        <position position="375"/>
    </location>
    <ligand>
        <name>UDP-N-acetyl-alpha-D-glucosamine</name>
        <dbReference type="ChEBI" id="CHEBI:57705"/>
    </ligand>
</feature>
<dbReference type="HAMAP" id="MF_01631">
    <property type="entry name" value="GlmU"/>
    <property type="match status" value="1"/>
</dbReference>
<dbReference type="AlphaFoldDB" id="A0A9D1H3H3"/>
<dbReference type="InterPro" id="IPR005835">
    <property type="entry name" value="NTP_transferase_dom"/>
</dbReference>
<dbReference type="Proteomes" id="UP000824165">
    <property type="component" value="Unassembled WGS sequence"/>
</dbReference>
<evidence type="ECO:0000256" key="5">
    <source>
        <dbReference type="ARBA" id="ARBA00007947"/>
    </source>
</evidence>
<dbReference type="Gene3D" id="3.90.550.10">
    <property type="entry name" value="Spore Coat Polysaccharide Biosynthesis Protein SpsA, Chain A"/>
    <property type="match status" value="1"/>
</dbReference>
<feature type="binding site" evidence="20">
    <location>
        <position position="21"/>
    </location>
    <ligand>
        <name>UDP-N-acetyl-alpha-D-glucosamine</name>
        <dbReference type="ChEBI" id="CHEBI:57705"/>
    </ligand>
</feature>
<comment type="similarity">
    <text evidence="4 20">In the C-terminal section; belongs to the transferase hexapeptide repeat family.</text>
</comment>
<dbReference type="CDD" id="cd02540">
    <property type="entry name" value="GT2_GlmU_N_bac"/>
    <property type="match status" value="1"/>
</dbReference>
<feature type="region of interest" description="N-acetyltransferase" evidence="20">
    <location>
        <begin position="250"/>
        <end position="456"/>
    </location>
</feature>